<organism evidence="1 2">
    <name type="scientific">Parascaris univalens</name>
    <name type="common">Nematode worm</name>
    <dbReference type="NCBI Taxonomy" id="6257"/>
    <lineage>
        <taxon>Eukaryota</taxon>
        <taxon>Metazoa</taxon>
        <taxon>Ecdysozoa</taxon>
        <taxon>Nematoda</taxon>
        <taxon>Chromadorea</taxon>
        <taxon>Rhabditida</taxon>
        <taxon>Spirurina</taxon>
        <taxon>Ascaridomorpha</taxon>
        <taxon>Ascaridoidea</taxon>
        <taxon>Ascarididae</taxon>
        <taxon>Parascaris</taxon>
    </lineage>
</organism>
<keyword evidence="1" id="KW-1185">Reference proteome</keyword>
<evidence type="ECO:0000313" key="1">
    <source>
        <dbReference type="Proteomes" id="UP000887569"/>
    </source>
</evidence>
<proteinExistence type="predicted"/>
<dbReference type="AlphaFoldDB" id="A0A914ZS95"/>
<protein>
    <submittedName>
        <fullName evidence="2">Carboxylic ester hydrolase</fullName>
    </submittedName>
</protein>
<dbReference type="WBParaSite" id="PgB17_g048_t10">
    <property type="protein sequence ID" value="PgB17_g048_t10"/>
    <property type="gene ID" value="PgB17_g048"/>
</dbReference>
<reference evidence="2" key="1">
    <citation type="submission" date="2022-11" db="UniProtKB">
        <authorList>
            <consortium name="WormBaseParasite"/>
        </authorList>
    </citation>
    <scope>IDENTIFICATION</scope>
</reference>
<accession>A0A914ZS95</accession>
<name>A0A914ZS95_PARUN</name>
<dbReference type="Proteomes" id="UP000887569">
    <property type="component" value="Unplaced"/>
</dbReference>
<sequence length="35" mass="4255">EHFWHPVVTYFARCSYEVAKRFVIEKLCKVANVRQ</sequence>
<evidence type="ECO:0000313" key="2">
    <source>
        <dbReference type="WBParaSite" id="PgB17_g048_t10"/>
    </source>
</evidence>